<sequence length="263" mass="30240">MPDSSAQHFLQETLQQQKASIAKYMFNGEKVWIKKAGKHNSIWLYRLVGLGTKILGVDALAPVPSTGGKEAIQTEVKRLKALAEHGINVPKLLAYNDYGLMISDMGNREKSARQLDSTLLRHSTNEETLYYFKKTVDAILDTHKKNMWLSEVFIRNILIDQHNEIGFIDFETDPHDYLNKDHCYARDWIYFMYSVAIRMQKHDLLQATADYLKQAFNQESESTQYALKIACSRLSFLRKLPVQKFGNDGERLLATATLFTLIQ</sequence>
<evidence type="ECO:0008006" key="3">
    <source>
        <dbReference type="Google" id="ProtNLM"/>
    </source>
</evidence>
<dbReference type="AlphaFoldDB" id="A0A1E7QYV4"/>
<dbReference type="EMBL" id="MKKK01000067">
    <property type="protein sequence ID" value="OEY92278.1"/>
    <property type="molecule type" value="Genomic_DNA"/>
</dbReference>
<dbReference type="SUPFAM" id="SSF56112">
    <property type="entry name" value="Protein kinase-like (PK-like)"/>
    <property type="match status" value="1"/>
</dbReference>
<dbReference type="InterPro" id="IPR011009">
    <property type="entry name" value="Kinase-like_dom_sf"/>
</dbReference>
<dbReference type="STRING" id="1262585.BJI46_05915"/>
<evidence type="ECO:0000313" key="2">
    <source>
        <dbReference type="Proteomes" id="UP000185895"/>
    </source>
</evidence>
<dbReference type="Proteomes" id="UP000185895">
    <property type="component" value="Unassembled WGS sequence"/>
</dbReference>
<reference evidence="1 2" key="1">
    <citation type="submission" date="2016-09" db="EMBL/GenBank/DDBJ databases">
        <authorList>
            <person name="Capua I."/>
            <person name="De Benedictis P."/>
            <person name="Joannis T."/>
            <person name="Lombin L.H."/>
            <person name="Cattoli G."/>
        </authorList>
    </citation>
    <scope>NUCLEOTIDE SEQUENCE [LARGE SCALE GENOMIC DNA]</scope>
    <source>
        <strain evidence="1 2">ANC 4671</strain>
    </source>
</reference>
<accession>A0A1E7QYV4</accession>
<organism evidence="1 2">
    <name type="scientific">Acinetobacter qingfengensis</name>
    <dbReference type="NCBI Taxonomy" id="1262585"/>
    <lineage>
        <taxon>Bacteria</taxon>
        <taxon>Pseudomonadati</taxon>
        <taxon>Pseudomonadota</taxon>
        <taxon>Gammaproteobacteria</taxon>
        <taxon>Moraxellales</taxon>
        <taxon>Moraxellaceae</taxon>
        <taxon>Acinetobacter</taxon>
    </lineage>
</organism>
<proteinExistence type="predicted"/>
<evidence type="ECO:0000313" key="1">
    <source>
        <dbReference type="EMBL" id="OEY92278.1"/>
    </source>
</evidence>
<comment type="caution">
    <text evidence="1">The sequence shown here is derived from an EMBL/GenBank/DDBJ whole genome shotgun (WGS) entry which is preliminary data.</text>
</comment>
<name>A0A1E7QYV4_9GAMM</name>
<protein>
    <recommendedName>
        <fullName evidence="3">Serine/threonine protein kinase</fullName>
    </recommendedName>
</protein>
<dbReference type="OrthoDB" id="8028712at2"/>
<dbReference type="RefSeq" id="WP_070070873.1">
    <property type="nucleotide sequence ID" value="NZ_MKKK01000067.1"/>
</dbReference>
<keyword evidence="2" id="KW-1185">Reference proteome</keyword>
<gene>
    <name evidence="1" type="ORF">BJI46_05915</name>
</gene>